<proteinExistence type="predicted"/>
<protein>
    <submittedName>
        <fullName evidence="1">Uncharacterized protein</fullName>
    </submittedName>
</protein>
<comment type="caution">
    <text evidence="1">The sequence shown here is derived from an EMBL/GenBank/DDBJ whole genome shotgun (WGS) entry which is preliminary data.</text>
</comment>
<dbReference type="AlphaFoldDB" id="A0AAU9JV34"/>
<name>A0AAU9JV34_9CILI</name>
<sequence>MSSRASNTPRATTKYPESRAYFSIEDHTRKDLLNILIQIKKIIMLNAINSLEYAKWEAFTDSIVIINKLLLILIKSKQISIRDFYKSLKQAWLFILQEWDLINDLYGWNIFSIIFQKLIMHFISVSDNKRMKKCLEGFILISEKFEIFNDNYLDFLNLLITGYYDNIDEEIIRLCLNSLKIIEKQPKKYEINMGNLELSIITWSLMIGEEKYDENVENLLKLDWDIDDIWYDTIEKLIWKLFIDEKHELALLLDKKLKEAYNIKIKNFPN</sequence>
<dbReference type="EMBL" id="CAJZBQ010000047">
    <property type="protein sequence ID" value="CAG9328974.1"/>
    <property type="molecule type" value="Genomic_DNA"/>
</dbReference>
<reference evidence="1" key="1">
    <citation type="submission" date="2021-09" db="EMBL/GenBank/DDBJ databases">
        <authorList>
            <consortium name="AG Swart"/>
            <person name="Singh M."/>
            <person name="Singh A."/>
            <person name="Seah K."/>
            <person name="Emmerich C."/>
        </authorList>
    </citation>
    <scope>NUCLEOTIDE SEQUENCE</scope>
    <source>
        <strain evidence="1">ATCC30299</strain>
    </source>
</reference>
<evidence type="ECO:0000313" key="1">
    <source>
        <dbReference type="EMBL" id="CAG9328974.1"/>
    </source>
</evidence>
<keyword evidence="2" id="KW-1185">Reference proteome</keyword>
<evidence type="ECO:0000313" key="2">
    <source>
        <dbReference type="Proteomes" id="UP001162131"/>
    </source>
</evidence>
<organism evidence="1 2">
    <name type="scientific">Blepharisma stoltei</name>
    <dbReference type="NCBI Taxonomy" id="1481888"/>
    <lineage>
        <taxon>Eukaryota</taxon>
        <taxon>Sar</taxon>
        <taxon>Alveolata</taxon>
        <taxon>Ciliophora</taxon>
        <taxon>Postciliodesmatophora</taxon>
        <taxon>Heterotrichea</taxon>
        <taxon>Heterotrichida</taxon>
        <taxon>Blepharismidae</taxon>
        <taxon>Blepharisma</taxon>
    </lineage>
</organism>
<dbReference type="Proteomes" id="UP001162131">
    <property type="component" value="Unassembled WGS sequence"/>
</dbReference>
<gene>
    <name evidence="1" type="ORF">BSTOLATCC_MIC47810</name>
</gene>
<accession>A0AAU9JV34</accession>